<dbReference type="PATRIC" id="fig|1340495.3.peg.825"/>
<dbReference type="Proteomes" id="UP000014360">
    <property type="component" value="Chromosome"/>
</dbReference>
<dbReference type="HOGENOM" id="CLU_163144_1_0_9"/>
<dbReference type="CDD" id="cd11540">
    <property type="entry name" value="NTP-PPase_u3"/>
    <property type="match status" value="1"/>
</dbReference>
<accession>R9WKA0</accession>
<evidence type="ECO:0000313" key="1">
    <source>
        <dbReference type="EMBL" id="AGN99035.1"/>
    </source>
</evidence>
<proteinExistence type="predicted"/>
<dbReference type="SUPFAM" id="SSF101386">
    <property type="entry name" value="all-alpha NTP pyrophosphatases"/>
    <property type="match status" value="1"/>
</dbReference>
<name>R9WKA0_LIMRT</name>
<sequence>MNYEELFQKIDKWAHERGIDHADPRVEFMKMAEELGELSSAYNKENQAKLIDSIGDLQIALLIFCKLVGVDHQQALAAAYQEIAKRTGKTTTDGYSSKKATLNQEIKRRNSCEIYFVEH</sequence>
<evidence type="ECO:0000313" key="2">
    <source>
        <dbReference type="Proteomes" id="UP000014360"/>
    </source>
</evidence>
<protein>
    <submittedName>
        <fullName evidence="1">ArpR family protein</fullName>
    </submittedName>
</protein>
<reference evidence="1 2" key="1">
    <citation type="submission" date="2013-06" db="EMBL/GenBank/DDBJ databases">
        <title>The Complete Genome Sequence of Lactobacillus reuteri I5007, a Probiotic Strain Isolated from Healthy Pig.</title>
        <authorList>
            <person name="Hou C."/>
            <person name="Qiao S."/>
            <person name="Zeng X."/>
            <person name="Ma X."/>
            <person name="Yang F."/>
        </authorList>
    </citation>
    <scope>NUCLEOTIDE SEQUENCE [LARGE SCALE GENOMIC DNA]</scope>
    <source>
        <strain evidence="1 2">I5007</strain>
    </source>
</reference>
<gene>
    <name evidence="1" type="ORF">LRI_0826</name>
</gene>
<dbReference type="AlphaFoldDB" id="R9WKA0"/>
<dbReference type="Gene3D" id="1.10.287.1080">
    <property type="entry name" value="MazG-like"/>
    <property type="match status" value="1"/>
</dbReference>
<organism evidence="1 2">
    <name type="scientific">Limosilactobacillus reuteri I5007</name>
    <dbReference type="NCBI Taxonomy" id="1340495"/>
    <lineage>
        <taxon>Bacteria</taxon>
        <taxon>Bacillati</taxon>
        <taxon>Bacillota</taxon>
        <taxon>Bacilli</taxon>
        <taxon>Lactobacillales</taxon>
        <taxon>Lactobacillaceae</taxon>
        <taxon>Limosilactobacillus</taxon>
    </lineage>
</organism>
<dbReference type="EMBL" id="CP006011">
    <property type="protein sequence ID" value="AGN99035.1"/>
    <property type="molecule type" value="Genomic_DNA"/>
</dbReference>
<dbReference type="KEGG" id="lrt:LRI_0826"/>